<dbReference type="STRING" id="393003.SAMN05660461_2088"/>
<name>A0A1T5NKY0_9BACT</name>
<keyword evidence="1" id="KW-0732">Signal</keyword>
<evidence type="ECO:0008006" key="4">
    <source>
        <dbReference type="Google" id="ProtNLM"/>
    </source>
</evidence>
<feature type="chain" id="PRO_5012323777" description="Outer membrane protein beta-barrel domain-containing protein" evidence="1">
    <location>
        <begin position="22"/>
        <end position="201"/>
    </location>
</feature>
<dbReference type="RefSeq" id="WP_143313544.1">
    <property type="nucleotide sequence ID" value="NZ_FUZZ01000001.1"/>
</dbReference>
<reference evidence="3" key="1">
    <citation type="submission" date="2017-02" db="EMBL/GenBank/DDBJ databases">
        <authorList>
            <person name="Varghese N."/>
            <person name="Submissions S."/>
        </authorList>
    </citation>
    <scope>NUCLEOTIDE SEQUENCE [LARGE SCALE GENOMIC DNA]</scope>
    <source>
        <strain evidence="3">DSM 18108</strain>
    </source>
</reference>
<proteinExistence type="predicted"/>
<accession>A0A1T5NKY0</accession>
<dbReference type="EMBL" id="FUZZ01000001">
    <property type="protein sequence ID" value="SKD01164.1"/>
    <property type="molecule type" value="Genomic_DNA"/>
</dbReference>
<feature type="signal peptide" evidence="1">
    <location>
        <begin position="1"/>
        <end position="21"/>
    </location>
</feature>
<protein>
    <recommendedName>
        <fullName evidence="4">Outer membrane protein beta-barrel domain-containing protein</fullName>
    </recommendedName>
</protein>
<evidence type="ECO:0000313" key="3">
    <source>
        <dbReference type="Proteomes" id="UP000190166"/>
    </source>
</evidence>
<gene>
    <name evidence="2" type="ORF">SAMN05660461_2088</name>
</gene>
<dbReference type="Proteomes" id="UP000190166">
    <property type="component" value="Unassembled WGS sequence"/>
</dbReference>
<dbReference type="AlphaFoldDB" id="A0A1T5NKY0"/>
<keyword evidence="3" id="KW-1185">Reference proteome</keyword>
<organism evidence="2 3">
    <name type="scientific">Chitinophaga ginsengisegetis</name>
    <dbReference type="NCBI Taxonomy" id="393003"/>
    <lineage>
        <taxon>Bacteria</taxon>
        <taxon>Pseudomonadati</taxon>
        <taxon>Bacteroidota</taxon>
        <taxon>Chitinophagia</taxon>
        <taxon>Chitinophagales</taxon>
        <taxon>Chitinophagaceae</taxon>
        <taxon>Chitinophaga</taxon>
    </lineage>
</organism>
<evidence type="ECO:0000313" key="2">
    <source>
        <dbReference type="EMBL" id="SKD01164.1"/>
    </source>
</evidence>
<sequence>MFRLYALLCAGCFLISVAAQAQSRLFSHAIGGGLFSCNNFLGGGIVYSPRLNMICFSDRSTLSAGAHIGVGTSIGDNYNSNTGGNSTSIFMANIPFLLTWNYGNAATKQAFTKWGFFMGAGYGFHNSTRSVEFVDDEEVTTNQVHVSGIALGAGIRLPVSNHSLGIRFSYLFNNNRYNPDIPGIAGIGIDYNIGVRIRGTR</sequence>
<evidence type="ECO:0000256" key="1">
    <source>
        <dbReference type="SAM" id="SignalP"/>
    </source>
</evidence>